<organism evidence="5 6">
    <name type="scientific">Janthinobacterium violaceinigrum</name>
    <dbReference type="NCBI Taxonomy" id="2654252"/>
    <lineage>
        <taxon>Bacteria</taxon>
        <taxon>Pseudomonadati</taxon>
        <taxon>Pseudomonadota</taxon>
        <taxon>Betaproteobacteria</taxon>
        <taxon>Burkholderiales</taxon>
        <taxon>Oxalobacteraceae</taxon>
        <taxon>Janthinobacterium</taxon>
    </lineage>
</organism>
<dbReference type="InterPro" id="IPR025110">
    <property type="entry name" value="AMP-bd_C"/>
</dbReference>
<sequence length="518" mass="54273">MKEAAMDIPALLAGLPARLSAIPAHWAARAPDAPALHEGGRSWTYAQLQHSVESAAQLLRDLQVRAGDRLMVVGENGALQVALIFAAASIDAWIVNVNARLSAREIDTIAEHSGARRLLFLAGASPEAAAHAARLGAASAVTVDGMGELLAGALNDAAIAEACVPGNEQVAALIYTTGTTGQSKGVMLTHRNLLFIAAVSSTLRGLTRSDRAYGVLPISHVYGLASVALGTLYAGAALYLVPRFSVDGLLSALKDDELTIVQGVPAMYAKLLQTLGGAGTPLPTRLRFAYAGGSPLAPSLKHEVEKLLGTALHNGYGMTESAPTISQTRLDAPRHDSSVGTPIPGVEVRVVDVAGTDVAPGEAGELWIRGPNVMAGYYREPAMTAATMRDGGWLNTGDMARQDPDGALFIVGRTKELIIRSGFNVYPLEVETALNAHASVVQSAVVGRTLDDGNEDVIAYVELDAQHPVTVQALQDYLAQTLSPYKCPSAIIVMEALPAAATGKILKGQLRQMAQNRP</sequence>
<dbReference type="PROSITE" id="PS00455">
    <property type="entry name" value="AMP_BINDING"/>
    <property type="match status" value="1"/>
</dbReference>
<feature type="domain" description="AMP-binding enzyme C-terminal" evidence="4">
    <location>
        <begin position="429"/>
        <end position="504"/>
    </location>
</feature>
<dbReference type="Gene3D" id="3.30.300.30">
    <property type="match status" value="1"/>
</dbReference>
<dbReference type="AlphaFoldDB" id="A0A6I1I1E7"/>
<evidence type="ECO:0000313" key="6">
    <source>
        <dbReference type="Proteomes" id="UP000468717"/>
    </source>
</evidence>
<dbReference type="Pfam" id="PF00501">
    <property type="entry name" value="AMP-binding"/>
    <property type="match status" value="1"/>
</dbReference>
<accession>A0A6I1I1E7</accession>
<dbReference type="InterPro" id="IPR042099">
    <property type="entry name" value="ANL_N_sf"/>
</dbReference>
<keyword evidence="2" id="KW-0436">Ligase</keyword>
<protein>
    <submittedName>
        <fullName evidence="5">AMP-binding protein</fullName>
    </submittedName>
</protein>
<dbReference type="SUPFAM" id="SSF56801">
    <property type="entry name" value="Acetyl-CoA synthetase-like"/>
    <property type="match status" value="1"/>
</dbReference>
<dbReference type="InterPro" id="IPR000873">
    <property type="entry name" value="AMP-dep_synth/lig_dom"/>
</dbReference>
<dbReference type="EMBL" id="WFLI01000011">
    <property type="protein sequence ID" value="KAB8064725.1"/>
    <property type="molecule type" value="Genomic_DNA"/>
</dbReference>
<evidence type="ECO:0000313" key="5">
    <source>
        <dbReference type="EMBL" id="KAB8064725.1"/>
    </source>
</evidence>
<comment type="caution">
    <text evidence="5">The sequence shown here is derived from an EMBL/GenBank/DDBJ whole genome shotgun (WGS) entry which is preliminary data.</text>
</comment>
<dbReference type="InterPro" id="IPR045851">
    <property type="entry name" value="AMP-bd_C_sf"/>
</dbReference>
<dbReference type="GO" id="GO:0006631">
    <property type="term" value="P:fatty acid metabolic process"/>
    <property type="evidence" value="ECO:0007669"/>
    <property type="project" value="TreeGrafter"/>
</dbReference>
<proteinExistence type="inferred from homology"/>
<keyword evidence="6" id="KW-1185">Reference proteome</keyword>
<name>A0A6I1I1E7_9BURK</name>
<dbReference type="GO" id="GO:0031956">
    <property type="term" value="F:medium-chain fatty acid-CoA ligase activity"/>
    <property type="evidence" value="ECO:0007669"/>
    <property type="project" value="TreeGrafter"/>
</dbReference>
<dbReference type="Pfam" id="PF13193">
    <property type="entry name" value="AMP-binding_C"/>
    <property type="match status" value="1"/>
</dbReference>
<dbReference type="InterPro" id="IPR020845">
    <property type="entry name" value="AMP-binding_CS"/>
</dbReference>
<dbReference type="PANTHER" id="PTHR43201">
    <property type="entry name" value="ACYL-COA SYNTHETASE"/>
    <property type="match status" value="1"/>
</dbReference>
<gene>
    <name evidence="5" type="ORF">GCN75_12255</name>
</gene>
<evidence type="ECO:0000259" key="4">
    <source>
        <dbReference type="Pfam" id="PF13193"/>
    </source>
</evidence>
<dbReference type="Proteomes" id="UP000468717">
    <property type="component" value="Unassembled WGS sequence"/>
</dbReference>
<dbReference type="PANTHER" id="PTHR43201:SF5">
    <property type="entry name" value="MEDIUM-CHAIN ACYL-COA LIGASE ACSF2, MITOCHONDRIAL"/>
    <property type="match status" value="1"/>
</dbReference>
<evidence type="ECO:0000256" key="2">
    <source>
        <dbReference type="ARBA" id="ARBA00022598"/>
    </source>
</evidence>
<evidence type="ECO:0000256" key="1">
    <source>
        <dbReference type="ARBA" id="ARBA00006432"/>
    </source>
</evidence>
<feature type="domain" description="AMP-dependent synthetase/ligase" evidence="3">
    <location>
        <begin position="25"/>
        <end position="378"/>
    </location>
</feature>
<reference evidence="5 6" key="1">
    <citation type="submission" date="2019-10" db="EMBL/GenBank/DDBJ databases">
        <title>Three novel species isolated from a subtropical stream in China.</title>
        <authorList>
            <person name="Lu H."/>
        </authorList>
    </citation>
    <scope>NUCLEOTIDE SEQUENCE [LARGE SCALE GENOMIC DNA]</scope>
    <source>
        <strain evidence="5 6">FT13W</strain>
    </source>
</reference>
<dbReference type="Gene3D" id="3.40.50.12780">
    <property type="entry name" value="N-terminal domain of ligase-like"/>
    <property type="match status" value="1"/>
</dbReference>
<comment type="similarity">
    <text evidence="1">Belongs to the ATP-dependent AMP-binding enzyme family.</text>
</comment>
<evidence type="ECO:0000259" key="3">
    <source>
        <dbReference type="Pfam" id="PF00501"/>
    </source>
</evidence>